<protein>
    <submittedName>
        <fullName evidence="1">Uncharacterized protein</fullName>
    </submittedName>
</protein>
<accession>A0ACB9QMA0</accession>
<dbReference type="Proteomes" id="UP001057402">
    <property type="component" value="Chromosome 6"/>
</dbReference>
<gene>
    <name evidence="1" type="ORF">MLD38_023401</name>
</gene>
<comment type="caution">
    <text evidence="1">The sequence shown here is derived from an EMBL/GenBank/DDBJ whole genome shotgun (WGS) entry which is preliminary data.</text>
</comment>
<dbReference type="EMBL" id="CM042885">
    <property type="protein sequence ID" value="KAI4367694.1"/>
    <property type="molecule type" value="Genomic_DNA"/>
</dbReference>
<keyword evidence="2" id="KW-1185">Reference proteome</keyword>
<organism evidence="1 2">
    <name type="scientific">Melastoma candidum</name>
    <dbReference type="NCBI Taxonomy" id="119954"/>
    <lineage>
        <taxon>Eukaryota</taxon>
        <taxon>Viridiplantae</taxon>
        <taxon>Streptophyta</taxon>
        <taxon>Embryophyta</taxon>
        <taxon>Tracheophyta</taxon>
        <taxon>Spermatophyta</taxon>
        <taxon>Magnoliopsida</taxon>
        <taxon>eudicotyledons</taxon>
        <taxon>Gunneridae</taxon>
        <taxon>Pentapetalae</taxon>
        <taxon>rosids</taxon>
        <taxon>malvids</taxon>
        <taxon>Myrtales</taxon>
        <taxon>Melastomataceae</taxon>
        <taxon>Melastomatoideae</taxon>
        <taxon>Melastomateae</taxon>
        <taxon>Melastoma</taxon>
    </lineage>
</organism>
<evidence type="ECO:0000313" key="1">
    <source>
        <dbReference type="EMBL" id="KAI4367694.1"/>
    </source>
</evidence>
<sequence>MRQSLLIIPTSKMFNKICEKQFAKVAAGISIFAAAVIIWEDPNIRQTIAPIRHGLFGKGSIYVGTGLILYSFWFSIIGISVLANSLLKLPTPIRLETAASLRDIGYEDEDYEESKRKTTIITRMFGAMIMMIALLWATYAGMKLTLSPINERGLYALTTSIGVASIVYGLIYIIIGAIIMVELAGGLVSPSLTKCGDEPKERERLLNRLV</sequence>
<reference evidence="2" key="1">
    <citation type="journal article" date="2023" name="Front. Plant Sci.">
        <title>Chromosomal-level genome assembly of Melastoma candidum provides insights into trichome evolution.</title>
        <authorList>
            <person name="Zhong Y."/>
            <person name="Wu W."/>
            <person name="Sun C."/>
            <person name="Zou P."/>
            <person name="Liu Y."/>
            <person name="Dai S."/>
            <person name="Zhou R."/>
        </authorList>
    </citation>
    <scope>NUCLEOTIDE SEQUENCE [LARGE SCALE GENOMIC DNA]</scope>
</reference>
<evidence type="ECO:0000313" key="2">
    <source>
        <dbReference type="Proteomes" id="UP001057402"/>
    </source>
</evidence>
<name>A0ACB9QMA0_9MYRT</name>
<proteinExistence type="predicted"/>